<feature type="non-terminal residue" evidence="14">
    <location>
        <position position="241"/>
    </location>
</feature>
<evidence type="ECO:0000256" key="9">
    <source>
        <dbReference type="ARBA" id="ARBA00022989"/>
    </source>
</evidence>
<feature type="domain" description="AAA ATPase AAA+ lid" evidence="13">
    <location>
        <begin position="48"/>
        <end position="91"/>
    </location>
</feature>
<reference evidence="14" key="1">
    <citation type="submission" date="2019-11" db="EMBL/GenBank/DDBJ databases">
        <title>Characterization of Clostridium perfringens isolates from swine manure treated agricultural soils.</title>
        <authorList>
            <person name="Wushke S.T."/>
        </authorList>
    </citation>
    <scope>NUCLEOTIDE SEQUENCE</scope>
    <source>
        <strain evidence="14">X62</strain>
    </source>
</reference>
<keyword evidence="6" id="KW-0378">Hydrolase</keyword>
<accession>A0AAW9KJ78</accession>
<keyword evidence="4" id="KW-0479">Metal-binding</keyword>
<dbReference type="InterPro" id="IPR000642">
    <property type="entry name" value="Peptidase_M41"/>
</dbReference>
<sequence>ATNRPEILDKALLRPGRFDRRVIVDRPDLKGRIDILKVHSKGVKLGDDVNLEEIAKSTPGAVGADLANIVNEAALRAVKHGREFVMQEDLREAVEVIIAGKEKKDRILSPMEKRVVAFHEVGHALVAALLDKTDPVHKITIVPRTMGALGYTMQLPEEEKYLVSKEELTSQIMVILGGRSAEEEVFNLVSTGASNDIERATQTARSMVTIYGMTDKFDMMALESVQNRYLDGRAVRECSDD</sequence>
<evidence type="ECO:0000256" key="6">
    <source>
        <dbReference type="ARBA" id="ARBA00022801"/>
    </source>
</evidence>
<evidence type="ECO:0000256" key="7">
    <source>
        <dbReference type="ARBA" id="ARBA00022833"/>
    </source>
</evidence>
<comment type="cofactor">
    <cofactor evidence="1">
        <name>Zn(2+)</name>
        <dbReference type="ChEBI" id="CHEBI:29105"/>
    </cofactor>
</comment>
<organism evidence="14 15">
    <name type="scientific">Clostridium perfringens</name>
    <dbReference type="NCBI Taxonomy" id="1502"/>
    <lineage>
        <taxon>Bacteria</taxon>
        <taxon>Bacillati</taxon>
        <taxon>Bacillota</taxon>
        <taxon>Clostridia</taxon>
        <taxon>Eubacteriales</taxon>
        <taxon>Clostridiaceae</taxon>
        <taxon>Clostridium</taxon>
    </lineage>
</organism>
<dbReference type="EMBL" id="WNUR01000272">
    <property type="protein sequence ID" value="MDZ7542574.1"/>
    <property type="molecule type" value="Genomic_DNA"/>
</dbReference>
<dbReference type="InterPro" id="IPR027417">
    <property type="entry name" value="P-loop_NTPase"/>
</dbReference>
<dbReference type="GO" id="GO:0004176">
    <property type="term" value="F:ATP-dependent peptidase activity"/>
    <property type="evidence" value="ECO:0007669"/>
    <property type="project" value="InterPro"/>
</dbReference>
<evidence type="ECO:0000259" key="13">
    <source>
        <dbReference type="Pfam" id="PF17862"/>
    </source>
</evidence>
<dbReference type="GO" id="GO:0005886">
    <property type="term" value="C:plasma membrane"/>
    <property type="evidence" value="ECO:0007669"/>
    <property type="project" value="TreeGrafter"/>
</dbReference>
<dbReference type="GO" id="GO:0030163">
    <property type="term" value="P:protein catabolic process"/>
    <property type="evidence" value="ECO:0007669"/>
    <property type="project" value="TreeGrafter"/>
</dbReference>
<keyword evidence="2" id="KW-0645">Protease</keyword>
<dbReference type="Proteomes" id="UP001288944">
    <property type="component" value="Unassembled WGS sequence"/>
</dbReference>
<dbReference type="GO" id="GO:0006508">
    <property type="term" value="P:proteolysis"/>
    <property type="evidence" value="ECO:0007669"/>
    <property type="project" value="UniProtKB-KW"/>
</dbReference>
<dbReference type="GO" id="GO:0051301">
    <property type="term" value="P:cell division"/>
    <property type="evidence" value="ECO:0007669"/>
    <property type="project" value="UniProtKB-KW"/>
</dbReference>
<proteinExistence type="predicted"/>
<dbReference type="Gene3D" id="3.40.50.300">
    <property type="entry name" value="P-loop containing nucleotide triphosphate hydrolases"/>
    <property type="match status" value="1"/>
</dbReference>
<dbReference type="PANTHER" id="PTHR23076:SF97">
    <property type="entry name" value="ATP-DEPENDENT ZINC METALLOPROTEASE YME1L1"/>
    <property type="match status" value="1"/>
</dbReference>
<dbReference type="Pfam" id="PF17862">
    <property type="entry name" value="AAA_lid_3"/>
    <property type="match status" value="1"/>
</dbReference>
<keyword evidence="9" id="KW-1133">Transmembrane helix</keyword>
<protein>
    <submittedName>
        <fullName evidence="14">Cell division protein FtsH</fullName>
    </submittedName>
</protein>
<dbReference type="FunFam" id="1.10.8.60:FF:000083">
    <property type="entry name" value="ATP-dependent zinc metalloprotease FtsH"/>
    <property type="match status" value="1"/>
</dbReference>
<dbReference type="SUPFAM" id="SSF140990">
    <property type="entry name" value="FtsH protease domain-like"/>
    <property type="match status" value="1"/>
</dbReference>
<keyword evidence="11" id="KW-0472">Membrane</keyword>
<evidence type="ECO:0000256" key="2">
    <source>
        <dbReference type="ARBA" id="ARBA00022670"/>
    </source>
</evidence>
<dbReference type="SUPFAM" id="SSF52540">
    <property type="entry name" value="P-loop containing nucleoside triphosphate hydrolases"/>
    <property type="match status" value="1"/>
</dbReference>
<dbReference type="Gene3D" id="1.10.8.60">
    <property type="match status" value="1"/>
</dbReference>
<comment type="caution">
    <text evidence="14">The sequence shown here is derived from an EMBL/GenBank/DDBJ whole genome shotgun (WGS) entry which is preliminary data.</text>
</comment>
<dbReference type="InterPro" id="IPR041569">
    <property type="entry name" value="AAA_lid_3"/>
</dbReference>
<evidence type="ECO:0000256" key="4">
    <source>
        <dbReference type="ARBA" id="ARBA00022723"/>
    </source>
</evidence>
<evidence type="ECO:0000256" key="10">
    <source>
        <dbReference type="ARBA" id="ARBA00023049"/>
    </source>
</evidence>
<dbReference type="PANTHER" id="PTHR23076">
    <property type="entry name" value="METALLOPROTEASE M41 FTSH"/>
    <property type="match status" value="1"/>
</dbReference>
<keyword evidence="14" id="KW-0132">Cell division</keyword>
<feature type="domain" description="Peptidase M41" evidence="12">
    <location>
        <begin position="107"/>
        <end position="228"/>
    </location>
</feature>
<keyword evidence="7" id="KW-0862">Zinc</keyword>
<dbReference type="AlphaFoldDB" id="A0AAW9KJ78"/>
<name>A0AAW9KJ78_CLOPF</name>
<feature type="non-terminal residue" evidence="14">
    <location>
        <position position="1"/>
    </location>
</feature>
<evidence type="ECO:0000259" key="12">
    <source>
        <dbReference type="Pfam" id="PF01434"/>
    </source>
</evidence>
<dbReference type="InterPro" id="IPR037219">
    <property type="entry name" value="Peptidase_M41-like"/>
</dbReference>
<dbReference type="Pfam" id="PF01434">
    <property type="entry name" value="Peptidase_M41"/>
    <property type="match status" value="1"/>
</dbReference>
<dbReference type="GO" id="GO:0046872">
    <property type="term" value="F:metal ion binding"/>
    <property type="evidence" value="ECO:0007669"/>
    <property type="project" value="UniProtKB-KW"/>
</dbReference>
<keyword evidence="8" id="KW-0067">ATP-binding</keyword>
<evidence type="ECO:0000256" key="5">
    <source>
        <dbReference type="ARBA" id="ARBA00022741"/>
    </source>
</evidence>
<evidence type="ECO:0000256" key="1">
    <source>
        <dbReference type="ARBA" id="ARBA00001947"/>
    </source>
</evidence>
<evidence type="ECO:0000313" key="15">
    <source>
        <dbReference type="Proteomes" id="UP001288944"/>
    </source>
</evidence>
<dbReference type="GO" id="GO:0005524">
    <property type="term" value="F:ATP binding"/>
    <property type="evidence" value="ECO:0007669"/>
    <property type="project" value="UniProtKB-KW"/>
</dbReference>
<dbReference type="Gene3D" id="1.20.58.760">
    <property type="entry name" value="Peptidase M41"/>
    <property type="match status" value="1"/>
</dbReference>
<keyword evidence="10" id="KW-0482">Metalloprotease</keyword>
<evidence type="ECO:0000313" key="14">
    <source>
        <dbReference type="EMBL" id="MDZ7542574.1"/>
    </source>
</evidence>
<gene>
    <name evidence="14" type="ORF">GNF83_15460</name>
</gene>
<evidence type="ECO:0000256" key="11">
    <source>
        <dbReference type="ARBA" id="ARBA00023136"/>
    </source>
</evidence>
<evidence type="ECO:0000256" key="8">
    <source>
        <dbReference type="ARBA" id="ARBA00022840"/>
    </source>
</evidence>
<dbReference type="GO" id="GO:0004222">
    <property type="term" value="F:metalloendopeptidase activity"/>
    <property type="evidence" value="ECO:0007669"/>
    <property type="project" value="InterPro"/>
</dbReference>
<keyword evidence="3" id="KW-0812">Transmembrane</keyword>
<evidence type="ECO:0000256" key="3">
    <source>
        <dbReference type="ARBA" id="ARBA00022692"/>
    </source>
</evidence>
<keyword evidence="5" id="KW-0547">Nucleotide-binding</keyword>
<keyword evidence="14" id="KW-0131">Cell cycle</keyword>